<dbReference type="AlphaFoldDB" id="A0A915DAS5"/>
<proteinExistence type="predicted"/>
<sequence>MPRISWSTRRIEPAIYLGRELIRRRGSLVSGRGNFRPGFYGRDAGSFMSEPSFDFSKRSTHQYGQWPYNR</sequence>
<name>A0A915DAS5_9BILA</name>
<evidence type="ECO:0000313" key="1">
    <source>
        <dbReference type="Proteomes" id="UP000887574"/>
    </source>
</evidence>
<accession>A0A915DAS5</accession>
<protein>
    <submittedName>
        <fullName evidence="2">Uncharacterized protein</fullName>
    </submittedName>
</protein>
<keyword evidence="1" id="KW-1185">Reference proteome</keyword>
<organism evidence="1 2">
    <name type="scientific">Ditylenchus dipsaci</name>
    <dbReference type="NCBI Taxonomy" id="166011"/>
    <lineage>
        <taxon>Eukaryota</taxon>
        <taxon>Metazoa</taxon>
        <taxon>Ecdysozoa</taxon>
        <taxon>Nematoda</taxon>
        <taxon>Chromadorea</taxon>
        <taxon>Rhabditida</taxon>
        <taxon>Tylenchina</taxon>
        <taxon>Tylenchomorpha</taxon>
        <taxon>Sphaerularioidea</taxon>
        <taxon>Anguinidae</taxon>
        <taxon>Anguininae</taxon>
        <taxon>Ditylenchus</taxon>
    </lineage>
</organism>
<dbReference type="Proteomes" id="UP000887574">
    <property type="component" value="Unplaced"/>
</dbReference>
<dbReference type="WBParaSite" id="jg17906">
    <property type="protein sequence ID" value="jg17906"/>
    <property type="gene ID" value="jg17906"/>
</dbReference>
<evidence type="ECO:0000313" key="2">
    <source>
        <dbReference type="WBParaSite" id="jg17906"/>
    </source>
</evidence>
<reference evidence="2" key="1">
    <citation type="submission" date="2022-11" db="UniProtKB">
        <authorList>
            <consortium name="WormBaseParasite"/>
        </authorList>
    </citation>
    <scope>IDENTIFICATION</scope>
</reference>